<evidence type="ECO:0000313" key="2">
    <source>
        <dbReference type="Proteomes" id="UP001606210"/>
    </source>
</evidence>
<evidence type="ECO:0000313" key="1">
    <source>
        <dbReference type="EMBL" id="MFG6432958.1"/>
    </source>
</evidence>
<proteinExistence type="predicted"/>
<dbReference type="Proteomes" id="UP001606210">
    <property type="component" value="Unassembled WGS sequence"/>
</dbReference>
<comment type="caution">
    <text evidence="1">The sequence shown here is derived from an EMBL/GenBank/DDBJ whole genome shotgun (WGS) entry which is preliminary data.</text>
</comment>
<protein>
    <recommendedName>
        <fullName evidence="3">Transposase IS200-like domain-containing protein</fullName>
    </recommendedName>
</protein>
<reference evidence="1 2" key="1">
    <citation type="submission" date="2024-08" db="EMBL/GenBank/DDBJ databases">
        <authorList>
            <person name="Lu H."/>
        </authorList>
    </citation>
    <scope>NUCLEOTIDE SEQUENCE [LARGE SCALE GENOMIC DNA]</scope>
    <source>
        <strain evidence="1 2">LYH14W</strain>
    </source>
</reference>
<evidence type="ECO:0008006" key="3">
    <source>
        <dbReference type="Google" id="ProtNLM"/>
    </source>
</evidence>
<name>A0ABW7F8K7_9BURK</name>
<organism evidence="1 2">
    <name type="scientific">Pelomonas parva</name>
    <dbReference type="NCBI Taxonomy" id="3299032"/>
    <lineage>
        <taxon>Bacteria</taxon>
        <taxon>Pseudomonadati</taxon>
        <taxon>Pseudomonadota</taxon>
        <taxon>Betaproteobacteria</taxon>
        <taxon>Burkholderiales</taxon>
        <taxon>Sphaerotilaceae</taxon>
        <taxon>Roseateles</taxon>
    </lineage>
</organism>
<gene>
    <name evidence="1" type="ORF">ACG00Y_23790</name>
</gene>
<keyword evidence="2" id="KW-1185">Reference proteome</keyword>
<dbReference type="Gene3D" id="3.30.70.1290">
    <property type="entry name" value="Transposase IS200-like"/>
    <property type="match status" value="1"/>
</dbReference>
<dbReference type="RefSeq" id="WP_394483241.1">
    <property type="nucleotide sequence ID" value="NZ_JBIGHV010000010.1"/>
</dbReference>
<dbReference type="SUPFAM" id="SSF143422">
    <property type="entry name" value="Transposase IS200-like"/>
    <property type="match status" value="1"/>
</dbReference>
<dbReference type="EMBL" id="JBIGHV010000010">
    <property type="protein sequence ID" value="MFG6432958.1"/>
    <property type="molecule type" value="Genomic_DNA"/>
</dbReference>
<accession>A0ABW7F8K7</accession>
<dbReference type="InterPro" id="IPR036515">
    <property type="entry name" value="Transposase_17_sf"/>
</dbReference>
<sequence length="334" mass="36368">METSVSAEDGPRTWHICWQAAKGRNLLADPSMVDRIRDRLFAAHEPQERALLHYLLMPTEIHVLSRLPASAGPGTIARVVANLVSRWVRDIDRTRGPVFVGRYHAHEVPTAEILRHELRMLAWRPVAVGLCARPTYYTRSSLRMSLGLERTKDFDAKALAGTFGDTVHGARMAMRAVIRGRPPAVELREWELTHGLALAIGSANAASPLVREVDGVAAAFVAAGGAEGIDGAIKLLERWVASKLGLRDGQCLAKLAGSQGARARALVAGLAVQSDMCSAAFVARHFNRAKATLSEQMAASRRRPQDQHILATPLLEILAEAVKLTGRDRPRSSL</sequence>